<evidence type="ECO:0000313" key="1">
    <source>
        <dbReference type="EMBL" id="NEV68402.1"/>
    </source>
</evidence>
<dbReference type="InterPro" id="IPR019587">
    <property type="entry name" value="Polyketide_cyclase/dehydratase"/>
</dbReference>
<proteinExistence type="predicted"/>
<organism evidence="1">
    <name type="scientific">Lyngbya confervoides BDU141951</name>
    <dbReference type="NCBI Taxonomy" id="1574623"/>
    <lineage>
        <taxon>Bacteria</taxon>
        <taxon>Bacillati</taxon>
        <taxon>Cyanobacteriota</taxon>
        <taxon>Cyanophyceae</taxon>
        <taxon>Oscillatoriophycideae</taxon>
        <taxon>Oscillatoriales</taxon>
        <taxon>Microcoleaceae</taxon>
        <taxon>Lyngbya</taxon>
    </lineage>
</organism>
<name>A0A0C1Y4P0_9CYAN</name>
<protein>
    <submittedName>
        <fullName evidence="1">SRPBCC family protein</fullName>
    </submittedName>
</protein>
<gene>
    <name evidence="1" type="ORF">QQ91_014910</name>
</gene>
<dbReference type="AlphaFoldDB" id="A0A0C1Y4P0"/>
<comment type="caution">
    <text evidence="1">The sequence shown here is derived from an EMBL/GenBank/DDBJ whole genome shotgun (WGS) entry which is preliminary data.</text>
</comment>
<reference evidence="1" key="2">
    <citation type="journal article" date="2015" name="Genome Announc.">
        <title>Draft Genome Sequence of Filamentous Marine Cyanobacterium Lyngbya confervoides Strain BDU141951.</title>
        <authorList>
            <person name="Chandrababunaidu M.M."/>
            <person name="Sen D."/>
            <person name="Tripathy S."/>
        </authorList>
    </citation>
    <scope>NUCLEOTIDE SEQUENCE</scope>
    <source>
        <strain evidence="1">BDU141951</strain>
    </source>
</reference>
<dbReference type="Gene3D" id="3.30.530.20">
    <property type="match status" value="1"/>
</dbReference>
<accession>A0A0C1Y4P0</accession>
<sequence>MAHSEQVFEQSIQVATNATLVEHCVTDLALMHQWLNPALRCEPMGDTWDTELGGKSQFIIQLPVWQPTLISTVVERAPGLIVWEFEGFFEGRDRWECQPNERGTLLLNRFQFAVPNPIVAFGFNTFAAKLTKQDMEAQLRRLKQVAERQAVLQRQ</sequence>
<dbReference type="EMBL" id="JTHE02000003">
    <property type="protein sequence ID" value="NEV68402.1"/>
    <property type="molecule type" value="Genomic_DNA"/>
</dbReference>
<dbReference type="SUPFAM" id="SSF55961">
    <property type="entry name" value="Bet v1-like"/>
    <property type="match status" value="1"/>
</dbReference>
<reference evidence="1" key="3">
    <citation type="submission" date="2020-02" db="EMBL/GenBank/DDBJ databases">
        <authorList>
            <person name="Sarangi A.N."/>
            <person name="Ghosh S."/>
            <person name="Mukherjee M."/>
            <person name="Tripathy S."/>
        </authorList>
    </citation>
    <scope>NUCLEOTIDE SEQUENCE</scope>
    <source>
        <strain evidence="1">BDU141951</strain>
    </source>
</reference>
<dbReference type="Pfam" id="PF10604">
    <property type="entry name" value="Polyketide_cyc2"/>
    <property type="match status" value="1"/>
</dbReference>
<reference evidence="1" key="1">
    <citation type="submission" date="2014-11" db="EMBL/GenBank/DDBJ databases">
        <authorList>
            <person name="Malar M.C."/>
            <person name="Sen D."/>
            <person name="Tripathy S."/>
        </authorList>
    </citation>
    <scope>NUCLEOTIDE SEQUENCE</scope>
    <source>
        <strain evidence="1">BDU141951</strain>
    </source>
</reference>
<dbReference type="CDD" id="cd07812">
    <property type="entry name" value="SRPBCC"/>
    <property type="match status" value="1"/>
</dbReference>
<dbReference type="InterPro" id="IPR023393">
    <property type="entry name" value="START-like_dom_sf"/>
</dbReference>